<proteinExistence type="predicted"/>
<organism evidence="2 3">
    <name type="scientific">Saccharibacter floricola DSM 15669</name>
    <dbReference type="NCBI Taxonomy" id="1123227"/>
    <lineage>
        <taxon>Bacteria</taxon>
        <taxon>Pseudomonadati</taxon>
        <taxon>Pseudomonadota</taxon>
        <taxon>Alphaproteobacteria</taxon>
        <taxon>Acetobacterales</taxon>
        <taxon>Acetobacteraceae</taxon>
        <taxon>Saccharibacter</taxon>
    </lineage>
</organism>
<dbReference type="NCBIfam" id="TIGR02786">
    <property type="entry name" value="addB_alphas"/>
    <property type="match status" value="1"/>
</dbReference>
<dbReference type="SUPFAM" id="SSF52540">
    <property type="entry name" value="P-loop containing nucleoside triphosphate hydrolases"/>
    <property type="match status" value="1"/>
</dbReference>
<name>A0ABQ0NXN1_9PROT</name>
<gene>
    <name evidence="2" type="ORF">AA15669_0716</name>
</gene>
<dbReference type="RefSeq" id="WP_018980058.1">
    <property type="nucleotide sequence ID" value="NZ_BAQD01000009.1"/>
</dbReference>
<dbReference type="InterPro" id="IPR027417">
    <property type="entry name" value="P-loop_NTPase"/>
</dbReference>
<evidence type="ECO:0000313" key="3">
    <source>
        <dbReference type="Proteomes" id="UP001062901"/>
    </source>
</evidence>
<accession>A0ABQ0NXN1</accession>
<feature type="domain" description="PD-(D/E)XK endonuclease-like" evidence="1">
    <location>
        <begin position="736"/>
        <end position="989"/>
    </location>
</feature>
<dbReference type="InterPro" id="IPR014153">
    <property type="entry name" value="Ds_break_AddB"/>
</dbReference>
<evidence type="ECO:0000259" key="1">
    <source>
        <dbReference type="Pfam" id="PF12705"/>
    </source>
</evidence>
<dbReference type="Pfam" id="PF12705">
    <property type="entry name" value="PDDEXK_1"/>
    <property type="match status" value="1"/>
</dbReference>
<evidence type="ECO:0000313" key="2">
    <source>
        <dbReference type="EMBL" id="GBQ05951.1"/>
    </source>
</evidence>
<dbReference type="Proteomes" id="UP001062901">
    <property type="component" value="Unassembled WGS sequence"/>
</dbReference>
<dbReference type="EMBL" id="BAQD01000009">
    <property type="protein sequence ID" value="GBQ05951.1"/>
    <property type="molecule type" value="Genomic_DNA"/>
</dbReference>
<dbReference type="InterPro" id="IPR038726">
    <property type="entry name" value="PDDEXK_AddAB-type"/>
</dbReference>
<comment type="caution">
    <text evidence="2">The sequence shown here is derived from an EMBL/GenBank/DDBJ whole genome shotgun (WGS) entry which is preliminary data.</text>
</comment>
<keyword evidence="3" id="KW-1185">Reference proteome</keyword>
<reference evidence="2" key="1">
    <citation type="submission" date="2013-04" db="EMBL/GenBank/DDBJ databases">
        <title>The genome sequencing project of 58 acetic acid bacteria.</title>
        <authorList>
            <person name="Okamoto-Kainuma A."/>
            <person name="Ishikawa M."/>
            <person name="Umino S."/>
            <person name="Koizumi Y."/>
            <person name="Shiwa Y."/>
            <person name="Yoshikawa H."/>
            <person name="Matsutani M."/>
            <person name="Matsushita K."/>
        </authorList>
    </citation>
    <scope>NUCLEOTIDE SEQUENCE</scope>
    <source>
        <strain evidence="2">DSM 15669</strain>
    </source>
</reference>
<sequence length="1021" mass="110668">MSIATIPASLPFLDHVALNWLERIGLQGEKDGTESGSVGTILVPGRRAARSLMEAFLRVLDGRAALLPSIVALGDVDGEALFSMRLEEGLAPAVEPTRRLAILAQLIVKAPLFHMGAGQEDGGTIERVWPLAQALAELMDEAERRGISLSETLPHAVVEDFADHWQKTLLFLQIVTDFWPQWLAEEGLSNLIARQVALLAAQAKAWQENPPQHPVWAVGFVDGSAGVATVLEAVAALPRGVVVLQGVDCALPENLWERLTETHPQALFREFLAHVGVRRAEIEQWGVPKRPGREALMRTVLLPEQGISRWGERTGEEDCAGLSLLTADDSQQEAQTIALILRDVASQPGKSAALVTPDRALAQRVRSELVRFGIHADDSAGEPLVRTPGAVFLRLIAACVSDELSPVALLSVLKHPLAALGMTPGQCRILARLLERAVLRGPAPAPGMAGLRAAVQHYGALQDKMSSEEDASPAVVLMAFLDRLESALTPLLSLNGKVAVPDLLEALITSAQTLASVEGEGSSEEADPPGVRLWQGDDGAMLSQHLVELLTYTKDLPSQPVRALEGFLTVSMAGKSLTGLRGHQGGVELAHPRISIYGVLEARLLAFDTVILGGLNETVWPPAPDSGPWMSRPMRQRVGLFSPERQIGASAHDFAMAALAADNVILSRSQRREGGPAVPARWLVRLLAFLAGRGDGSALPEHPALFWQEQLDQPAGDACPVSPPEPCPPLALRPRRLSITAIDTLKTDPYAIYARYVLRLKALSPLEEGVEHADYGMIVHSALERMFRRYPAAWPQKAAPILRSLCDDVLEEAAIRPALQAWWRPRLARIADWVAQQEEGRCQGEVSVTSHTEVTTQYRFPDLPGGAFTVAGRADRIDLEPGDEGEEMTARVYDYKTGSPPTGTDVVLGWASQMVLEAALLGRGAFESLPPAQVTQLLYWKLSGGATPGEVKEVPSSKSKVNLSELVEGALEQLRALLTDYDTPSRPYRSQPWAGHVPRYTDYAQLARVDEWRLSATEDDA</sequence>
<protein>
    <submittedName>
        <fullName evidence="2">Nuclease</fullName>
    </submittedName>
</protein>